<proteinExistence type="inferred from homology"/>
<dbReference type="STRING" id="1748243.Tel_15720"/>
<dbReference type="InterPro" id="IPR048469">
    <property type="entry name" value="YchJ-like_M"/>
</dbReference>
<organism evidence="4 5">
    <name type="scientific">Candidatus Tenderia electrophaga</name>
    <dbReference type="NCBI Taxonomy" id="1748243"/>
    <lineage>
        <taxon>Bacteria</taxon>
        <taxon>Pseudomonadati</taxon>
        <taxon>Pseudomonadota</taxon>
        <taxon>Gammaproteobacteria</taxon>
        <taxon>Candidatus Tenderiales</taxon>
        <taxon>Candidatus Tenderiaceae</taxon>
        <taxon>Candidatus Tenderia</taxon>
    </lineage>
</organism>
<dbReference type="KEGG" id="tee:Tel_15720"/>
<evidence type="ECO:0000313" key="4">
    <source>
        <dbReference type="EMBL" id="ALP54479.1"/>
    </source>
</evidence>
<dbReference type="SUPFAM" id="SSF54427">
    <property type="entry name" value="NTF2-like"/>
    <property type="match status" value="1"/>
</dbReference>
<sequence length="156" mass="17561">MNDVNQACPCGSGRSFDQCCGAWIEGDAYPPRAEQLMRSRYCAFVLGNSNYLLQTWHADTRPAQLVLSPDVSWFGLEIVAIEAGEAQDSEGRVEFMAKFNGHDRLQYLHERSRFVREDGRWFYVDGESVPQAKAPKIGRNEPCPCGSGKKYKRCCG</sequence>
<name>A0A0S2TH55_9GAMM</name>
<comment type="similarity">
    <text evidence="1 2">Belongs to the UPF0225 family.</text>
</comment>
<dbReference type="SUPFAM" id="SSF103642">
    <property type="entry name" value="Sec-C motif"/>
    <property type="match status" value="2"/>
</dbReference>
<dbReference type="InterPro" id="IPR032710">
    <property type="entry name" value="NTF2-like_dom_sf"/>
</dbReference>
<protein>
    <recommendedName>
        <fullName evidence="2">UPF0225 protein Tel_15720</fullName>
    </recommendedName>
</protein>
<accession>A0A0S2TH55</accession>
<dbReference type="AlphaFoldDB" id="A0A0S2TH55"/>
<dbReference type="PANTHER" id="PTHR33747">
    <property type="entry name" value="UPF0225 PROTEIN SCO1677"/>
    <property type="match status" value="1"/>
</dbReference>
<dbReference type="Pfam" id="PF02810">
    <property type="entry name" value="SEC-C"/>
    <property type="match status" value="2"/>
</dbReference>
<evidence type="ECO:0000256" key="2">
    <source>
        <dbReference type="HAMAP-Rule" id="MF_00612"/>
    </source>
</evidence>
<feature type="domain" description="YchJ-like middle NTF2-like" evidence="3">
    <location>
        <begin position="33"/>
        <end position="126"/>
    </location>
</feature>
<gene>
    <name evidence="4" type="ORF">Tel_15720</name>
</gene>
<keyword evidence="5" id="KW-1185">Reference proteome</keyword>
<dbReference type="InterPro" id="IPR023006">
    <property type="entry name" value="YchJ-like"/>
</dbReference>
<dbReference type="Proteomes" id="UP000055136">
    <property type="component" value="Chromosome"/>
</dbReference>
<dbReference type="InterPro" id="IPR004027">
    <property type="entry name" value="SEC_C_motif"/>
</dbReference>
<evidence type="ECO:0000313" key="5">
    <source>
        <dbReference type="Proteomes" id="UP000055136"/>
    </source>
</evidence>
<evidence type="ECO:0000259" key="3">
    <source>
        <dbReference type="Pfam" id="PF17775"/>
    </source>
</evidence>
<dbReference type="NCBIfam" id="NF002449">
    <property type="entry name" value="PRK01617.1"/>
    <property type="match status" value="1"/>
</dbReference>
<dbReference type="HAMAP" id="MF_00612">
    <property type="entry name" value="UPF0225"/>
    <property type="match status" value="1"/>
</dbReference>
<reference evidence="4" key="1">
    <citation type="submission" date="2015-10" db="EMBL/GenBank/DDBJ databases">
        <title>Description of Candidatus Tenderia electrophaga gen. nov, sp. nov., an Uncultivated Electroautotroph from a Biocathode Enrichment.</title>
        <authorList>
            <person name="Eddie B.J."/>
            <person name="Malanoski A.P."/>
            <person name="Wang Z."/>
            <person name="Hall R.J."/>
            <person name="Oh S.D."/>
            <person name="Heiner C."/>
            <person name="Lin B."/>
            <person name="Strycharz-Glaven S.M."/>
        </authorList>
    </citation>
    <scope>NUCLEOTIDE SEQUENCE [LARGE SCALE GENOMIC DNA]</scope>
    <source>
        <strain evidence="4">NRL1</strain>
    </source>
</reference>
<evidence type="ECO:0000256" key="1">
    <source>
        <dbReference type="ARBA" id="ARBA00010839"/>
    </source>
</evidence>
<dbReference type="EMBL" id="CP013099">
    <property type="protein sequence ID" value="ALP54479.1"/>
    <property type="molecule type" value="Genomic_DNA"/>
</dbReference>
<dbReference type="Gene3D" id="3.10.450.50">
    <property type="match status" value="1"/>
</dbReference>
<dbReference type="PANTHER" id="PTHR33747:SF1">
    <property type="entry name" value="ADENYLATE CYCLASE-ASSOCIATED CAP C-TERMINAL DOMAIN-CONTAINING PROTEIN"/>
    <property type="match status" value="1"/>
</dbReference>
<dbReference type="Pfam" id="PF17775">
    <property type="entry name" value="YchJ_M-like"/>
    <property type="match status" value="1"/>
</dbReference>